<evidence type="ECO:0000256" key="6">
    <source>
        <dbReference type="ARBA" id="ARBA00023098"/>
    </source>
</evidence>
<dbReference type="InterPro" id="IPR029765">
    <property type="entry name" value="Mev_diP_decarb"/>
</dbReference>
<feature type="domain" description="Mvd1 C-terminal" evidence="8">
    <location>
        <begin position="183"/>
        <end position="310"/>
    </location>
</feature>
<dbReference type="InterPro" id="IPR020568">
    <property type="entry name" value="Ribosomal_Su5_D2-typ_SF"/>
</dbReference>
<evidence type="ECO:0000313" key="11">
    <source>
        <dbReference type="Proteomes" id="UP001162907"/>
    </source>
</evidence>
<dbReference type="InterPro" id="IPR036554">
    <property type="entry name" value="GHMP_kinase_C_sf"/>
</dbReference>
<dbReference type="Proteomes" id="UP001162907">
    <property type="component" value="Chromosome"/>
</dbReference>
<evidence type="ECO:0000256" key="4">
    <source>
        <dbReference type="ARBA" id="ARBA00022741"/>
    </source>
</evidence>
<sequence length="333" mass="36600">MNRTSVSSPANIALIKYWGMRDAQNTLPNNASLSMTLSRCVSLCTLAPLANGTTDEILWKTSRGALVPADPALRAGIEHHLQALREHFDHWQPLRIATTNSFPTGAGIASSAAGFSALTTAFALYRGHSLTHPALSDLTRLSGSGSAARSVTGGFVQWPGNARLLSGPALQIAPARHWPLHDLIAVVDARHKTVSSRQGHLLANSSEFYPTRLTLLPDRLEQVRRAILERDFTRLADAVEREAVELHLIAMTSQPPVFYWRPATLAVLEQVRQLRREGLDVCATLDAGPNVHVLCTPQHSPKVFAALRKLPDIQRWILDRAGDGPRRLEQHLY</sequence>
<keyword evidence="6" id="KW-0443">Lipid metabolism</keyword>
<keyword evidence="5" id="KW-0067">ATP-binding</keyword>
<comment type="similarity">
    <text evidence="1">Belongs to the diphosphomevalonate decarboxylase family.</text>
</comment>
<dbReference type="NCBIfam" id="TIGR01240">
    <property type="entry name" value="mevDPdecarb"/>
    <property type="match status" value="1"/>
</dbReference>
<feature type="domain" description="Diphosphomevalonate decarboxylase-like N-terminal" evidence="9">
    <location>
        <begin position="9"/>
        <end position="159"/>
    </location>
</feature>
<dbReference type="SUPFAM" id="SSF54211">
    <property type="entry name" value="Ribosomal protein S5 domain 2-like"/>
    <property type="match status" value="1"/>
</dbReference>
<gene>
    <name evidence="10" type="primary">mvaD</name>
    <name evidence="10" type="ORF">KJY40_24530</name>
</gene>
<dbReference type="GO" id="GO:0004163">
    <property type="term" value="F:diphosphomevalonate decarboxylase activity"/>
    <property type="evidence" value="ECO:0007669"/>
    <property type="project" value="UniProtKB-EC"/>
</dbReference>
<keyword evidence="4" id="KW-0547">Nucleotide-binding</keyword>
<evidence type="ECO:0000256" key="3">
    <source>
        <dbReference type="ARBA" id="ARBA00022516"/>
    </source>
</evidence>
<dbReference type="InterPro" id="IPR005935">
    <property type="entry name" value="Mev_decarb"/>
</dbReference>
<evidence type="ECO:0000256" key="2">
    <source>
        <dbReference type="ARBA" id="ARBA00012296"/>
    </source>
</evidence>
<dbReference type="Gene3D" id="3.30.230.10">
    <property type="match status" value="1"/>
</dbReference>
<keyword evidence="7 10" id="KW-0456">Lyase</keyword>
<dbReference type="PANTHER" id="PTHR10977:SF3">
    <property type="entry name" value="DIPHOSPHOMEVALONATE DECARBOXYLASE"/>
    <property type="match status" value="1"/>
</dbReference>
<dbReference type="PANTHER" id="PTHR10977">
    <property type="entry name" value="DIPHOSPHOMEVALONATE DECARBOXYLASE"/>
    <property type="match status" value="1"/>
</dbReference>
<dbReference type="Gene3D" id="3.30.70.890">
    <property type="entry name" value="GHMP kinase, C-terminal domain"/>
    <property type="match status" value="1"/>
</dbReference>
<keyword evidence="11" id="KW-1185">Reference proteome</keyword>
<dbReference type="InterPro" id="IPR041431">
    <property type="entry name" value="Mvd1_C"/>
</dbReference>
<evidence type="ECO:0000259" key="8">
    <source>
        <dbReference type="Pfam" id="PF18376"/>
    </source>
</evidence>
<accession>A0ABY3PZ09</accession>
<evidence type="ECO:0000256" key="1">
    <source>
        <dbReference type="ARBA" id="ARBA00008831"/>
    </source>
</evidence>
<evidence type="ECO:0000313" key="10">
    <source>
        <dbReference type="EMBL" id="UFP99171.1"/>
    </source>
</evidence>
<reference evidence="10 11" key="1">
    <citation type="journal article" date="2022" name="Int. J. Syst. Evol. Microbiol.">
        <title>Pseudomonas fitomaticsae sp. nov., isolated at Marimurtra Botanical Garden in Blanes, Catalonia, Spain.</title>
        <authorList>
            <person name="Atanasov K.E."/>
            <person name="Galbis D.M."/>
            <person name="Cornado D."/>
            <person name="Serpico A."/>
            <person name="Sanchez G."/>
            <person name="Bosch M."/>
            <person name="Ferrer A."/>
            <person name="Altabella T."/>
        </authorList>
    </citation>
    <scope>NUCLEOTIDE SEQUENCE [LARGE SCALE GENOMIC DNA]</scope>
    <source>
        <strain evidence="10 11">FIT81</strain>
    </source>
</reference>
<dbReference type="Pfam" id="PF18376">
    <property type="entry name" value="MDD_C"/>
    <property type="match status" value="1"/>
</dbReference>
<dbReference type="RefSeq" id="WP_230733322.1">
    <property type="nucleotide sequence ID" value="NZ_CP075567.1"/>
</dbReference>
<dbReference type="EC" id="4.1.1.33" evidence="2"/>
<dbReference type="InterPro" id="IPR014721">
    <property type="entry name" value="Ribsml_uS5_D2-typ_fold_subgr"/>
</dbReference>
<dbReference type="Pfam" id="PF22700">
    <property type="entry name" value="MVD-like_N"/>
    <property type="match status" value="1"/>
</dbReference>
<evidence type="ECO:0000256" key="7">
    <source>
        <dbReference type="ARBA" id="ARBA00023239"/>
    </source>
</evidence>
<dbReference type="PIRSF" id="PIRSF015950">
    <property type="entry name" value="Mev_P_decrbx"/>
    <property type="match status" value="1"/>
</dbReference>
<evidence type="ECO:0000259" key="9">
    <source>
        <dbReference type="Pfam" id="PF22700"/>
    </source>
</evidence>
<name>A0ABY3PZ09_9PSED</name>
<organism evidence="10 11">
    <name type="scientific">Pseudomonas fitomaticsae</name>
    <dbReference type="NCBI Taxonomy" id="2837969"/>
    <lineage>
        <taxon>Bacteria</taxon>
        <taxon>Pseudomonadati</taxon>
        <taxon>Pseudomonadota</taxon>
        <taxon>Gammaproteobacteria</taxon>
        <taxon>Pseudomonadales</taxon>
        <taxon>Pseudomonadaceae</taxon>
        <taxon>Pseudomonas</taxon>
    </lineage>
</organism>
<dbReference type="SUPFAM" id="SSF55060">
    <property type="entry name" value="GHMP Kinase, C-terminal domain"/>
    <property type="match status" value="1"/>
</dbReference>
<proteinExistence type="inferred from homology"/>
<keyword evidence="3" id="KW-0444">Lipid biosynthesis</keyword>
<dbReference type="EMBL" id="CP075567">
    <property type="protein sequence ID" value="UFP99171.1"/>
    <property type="molecule type" value="Genomic_DNA"/>
</dbReference>
<evidence type="ECO:0000256" key="5">
    <source>
        <dbReference type="ARBA" id="ARBA00022840"/>
    </source>
</evidence>
<dbReference type="InterPro" id="IPR053859">
    <property type="entry name" value="MVD-like_N"/>
</dbReference>
<protein>
    <recommendedName>
        <fullName evidence="2">diphosphomevalonate decarboxylase</fullName>
        <ecNumber evidence="2">4.1.1.33</ecNumber>
    </recommendedName>
</protein>